<dbReference type="InterPro" id="IPR050090">
    <property type="entry name" value="Tyrosine_recombinase_XerCD"/>
</dbReference>
<dbReference type="PROSITE" id="PS51898">
    <property type="entry name" value="TYR_RECOMBINASE"/>
    <property type="match status" value="1"/>
</dbReference>
<keyword evidence="3 5" id="KW-0238">DNA-binding</keyword>
<proteinExistence type="inferred from homology"/>
<dbReference type="eggNOG" id="COG0582">
    <property type="taxonomic scope" value="Bacteria"/>
</dbReference>
<keyword evidence="9" id="KW-1185">Reference proteome</keyword>
<evidence type="ECO:0000313" key="8">
    <source>
        <dbReference type="EMBL" id="EFW04070.1"/>
    </source>
</evidence>
<dbReference type="InterPro" id="IPR010998">
    <property type="entry name" value="Integrase_recombinase_N"/>
</dbReference>
<dbReference type="InterPro" id="IPR002104">
    <property type="entry name" value="Integrase_catalytic"/>
</dbReference>
<dbReference type="OrthoDB" id="9803188at2"/>
<dbReference type="InterPro" id="IPR013762">
    <property type="entry name" value="Integrase-like_cat_sf"/>
</dbReference>
<keyword evidence="4" id="KW-0233">DNA recombination</keyword>
<dbReference type="PANTHER" id="PTHR30349">
    <property type="entry name" value="PHAGE INTEGRASE-RELATED"/>
    <property type="match status" value="1"/>
</dbReference>
<dbReference type="EMBL" id="ADKX01000039">
    <property type="protein sequence ID" value="EFW04070.1"/>
    <property type="molecule type" value="Genomic_DNA"/>
</dbReference>
<dbReference type="AlphaFoldDB" id="E7GC61"/>
<feature type="domain" description="Tyr recombinase" evidence="6">
    <location>
        <begin position="107"/>
        <end position="299"/>
    </location>
</feature>
<dbReference type="InterPro" id="IPR011010">
    <property type="entry name" value="DNA_brk_join_enz"/>
</dbReference>
<keyword evidence="2" id="KW-0229">DNA integration</keyword>
<name>E7GC61_9FIRM</name>
<evidence type="ECO:0000256" key="2">
    <source>
        <dbReference type="ARBA" id="ARBA00022908"/>
    </source>
</evidence>
<comment type="similarity">
    <text evidence="1">Belongs to the 'phage' integrase family.</text>
</comment>
<dbReference type="RefSeq" id="WP_008789441.1">
    <property type="nucleotide sequence ID" value="NZ_AKCB01000001.1"/>
</dbReference>
<dbReference type="Pfam" id="PF14659">
    <property type="entry name" value="Phage_int_SAM_3"/>
    <property type="match status" value="1"/>
</dbReference>
<evidence type="ECO:0000256" key="5">
    <source>
        <dbReference type="PROSITE-ProRule" id="PRU01248"/>
    </source>
</evidence>
<sequence>MTLDELYEIFIEDKKIDIIQATVETIENRYVVISRYFGKSNISNINKIAIRKYQNYLLNECNYSVSHVNNLIGVLKQIFNFALENGYIKTNTIASVSMINKRVKIPKEKVIWNLEQFLKFNEYINNTTDKVIFNMLFFLGIRKGELLSLRWNEVSFAQKNIKIISTANREKGKGQVITPPKTVHSNRIVVMDKFLCELIEEYYIGQRKIYGKDIKQKFVIGGDKMMSFTSLQRLLKKYLAKTQLPEITLHGFRHSHATMLADFSTDIKAISERLGHENIEITLKTYIHTNSKAQFKLTKEIERNVQSHNKSKFIVLVDNIKELLRKEITENECTDIEMDQIVNLYNYVQKEVINI</sequence>
<dbReference type="Proteomes" id="UP000003157">
    <property type="component" value="Unassembled WGS sequence"/>
</dbReference>
<dbReference type="Gene3D" id="1.10.150.130">
    <property type="match status" value="1"/>
</dbReference>
<evidence type="ECO:0000256" key="3">
    <source>
        <dbReference type="ARBA" id="ARBA00023125"/>
    </source>
</evidence>
<dbReference type="GO" id="GO:0003677">
    <property type="term" value="F:DNA binding"/>
    <property type="evidence" value="ECO:0007669"/>
    <property type="project" value="UniProtKB-UniRule"/>
</dbReference>
<dbReference type="CDD" id="cd01189">
    <property type="entry name" value="INT_ICEBs1_C_like"/>
    <property type="match status" value="1"/>
</dbReference>
<dbReference type="GO" id="GO:0006310">
    <property type="term" value="P:DNA recombination"/>
    <property type="evidence" value="ECO:0007669"/>
    <property type="project" value="UniProtKB-KW"/>
</dbReference>
<evidence type="ECO:0000259" key="6">
    <source>
        <dbReference type="PROSITE" id="PS51898"/>
    </source>
</evidence>
<evidence type="ECO:0000259" key="7">
    <source>
        <dbReference type="PROSITE" id="PS51900"/>
    </source>
</evidence>
<feature type="domain" description="Core-binding (CB)" evidence="7">
    <location>
        <begin position="1"/>
        <end position="83"/>
    </location>
</feature>
<evidence type="ECO:0000256" key="1">
    <source>
        <dbReference type="ARBA" id="ARBA00008857"/>
    </source>
</evidence>
<dbReference type="PANTHER" id="PTHR30349:SF64">
    <property type="entry name" value="PROPHAGE INTEGRASE INTD-RELATED"/>
    <property type="match status" value="1"/>
</dbReference>
<reference evidence="8 9" key="1">
    <citation type="submission" date="2010-12" db="EMBL/GenBank/DDBJ databases">
        <title>The Genome Sequence of Coprobacillus sp. strain 29_1.</title>
        <authorList>
            <consortium name="The Broad Institute Genome Sequencing Platform"/>
            <person name="Earl A."/>
            <person name="Ward D."/>
            <person name="Feldgarden M."/>
            <person name="Gevers D."/>
            <person name="Daigneault M."/>
            <person name="Sibley C.D."/>
            <person name="White A."/>
            <person name="Strauss J."/>
            <person name="Allen-Vercoe E."/>
            <person name="Young S.K."/>
            <person name="Zeng Q."/>
            <person name="Gargeya S."/>
            <person name="Fitzgerald M."/>
            <person name="Haas B."/>
            <person name="Abouelleil A."/>
            <person name="Alvarado L."/>
            <person name="Arachchi H.M."/>
            <person name="Berlin A."/>
            <person name="Brown A."/>
            <person name="Chapman S.B."/>
            <person name="Chen Z."/>
            <person name="Dunbar C."/>
            <person name="Freedman E."/>
            <person name="Gearin G."/>
            <person name="Gellesch M."/>
            <person name="Goldberg J."/>
            <person name="Griggs A."/>
            <person name="Gujja S."/>
            <person name="Heilman E."/>
            <person name="Heiman D."/>
            <person name="Howarth C."/>
            <person name="Larson L."/>
            <person name="Lui A."/>
            <person name="MacDonald P.J.P."/>
            <person name="Mehta T."/>
            <person name="Montmayeur A."/>
            <person name="Murphy C."/>
            <person name="Neiman D."/>
            <person name="Pearson M."/>
            <person name="Priest M."/>
            <person name="Roberts A."/>
            <person name="Saif S."/>
            <person name="Shea T."/>
            <person name="Shenoy N."/>
            <person name="Sisk P."/>
            <person name="Stolte C."/>
            <person name="Sykes S."/>
            <person name="White J."/>
            <person name="Yandava C."/>
            <person name="Nusbaum C."/>
            <person name="Birren B."/>
        </authorList>
    </citation>
    <scope>NUCLEOTIDE SEQUENCE [LARGE SCALE GENOMIC DNA]</scope>
    <source>
        <strain evidence="8 9">29_1</strain>
    </source>
</reference>
<gene>
    <name evidence="8" type="ORF">HMPREF9488_02353</name>
</gene>
<dbReference type="PROSITE" id="PS51900">
    <property type="entry name" value="CB"/>
    <property type="match status" value="1"/>
</dbReference>
<dbReference type="SUPFAM" id="SSF56349">
    <property type="entry name" value="DNA breaking-rejoining enzymes"/>
    <property type="match status" value="1"/>
</dbReference>
<accession>E7GC61</accession>
<dbReference type="InterPro" id="IPR044068">
    <property type="entry name" value="CB"/>
</dbReference>
<comment type="caution">
    <text evidence="8">The sequence shown here is derived from an EMBL/GenBank/DDBJ whole genome shotgun (WGS) entry which is preliminary data.</text>
</comment>
<dbReference type="STRING" id="100884.GCA_000269565_00004"/>
<protein>
    <recommendedName>
        <fullName evidence="10">Tyr recombinase domain-containing protein</fullName>
    </recommendedName>
</protein>
<dbReference type="Gene3D" id="1.10.443.10">
    <property type="entry name" value="Intergrase catalytic core"/>
    <property type="match status" value="1"/>
</dbReference>
<dbReference type="GeneID" id="78227942"/>
<dbReference type="HOGENOM" id="CLU_027562_17_1_9"/>
<dbReference type="Pfam" id="PF00589">
    <property type="entry name" value="Phage_integrase"/>
    <property type="match status" value="1"/>
</dbReference>
<evidence type="ECO:0008006" key="10">
    <source>
        <dbReference type="Google" id="ProtNLM"/>
    </source>
</evidence>
<evidence type="ECO:0000256" key="4">
    <source>
        <dbReference type="ARBA" id="ARBA00023172"/>
    </source>
</evidence>
<evidence type="ECO:0000313" key="9">
    <source>
        <dbReference type="Proteomes" id="UP000003157"/>
    </source>
</evidence>
<organism evidence="8 9">
    <name type="scientific">Coprobacillus cateniformis</name>
    <dbReference type="NCBI Taxonomy" id="100884"/>
    <lineage>
        <taxon>Bacteria</taxon>
        <taxon>Bacillati</taxon>
        <taxon>Bacillota</taxon>
        <taxon>Erysipelotrichia</taxon>
        <taxon>Erysipelotrichales</taxon>
        <taxon>Coprobacillaceae</taxon>
        <taxon>Coprobacillus</taxon>
    </lineage>
</organism>
<dbReference type="InterPro" id="IPR004107">
    <property type="entry name" value="Integrase_SAM-like_N"/>
</dbReference>
<dbReference type="GO" id="GO:0015074">
    <property type="term" value="P:DNA integration"/>
    <property type="evidence" value="ECO:0007669"/>
    <property type="project" value="UniProtKB-KW"/>
</dbReference>